<accession>A0AAW2ZP05</accession>
<protein>
    <submittedName>
        <fullName evidence="1">Uncharacterized protein</fullName>
    </submittedName>
</protein>
<proteinExistence type="predicted"/>
<sequence length="172" mass="19548">MKTVIVTAILSVFLTRYITIRIQRLRDRLSNNPLLLVWGVLNLLSGNGRNSKQIASKKVPISSDEKKGWLDYFRTKKVEHHTVEEHVVDSESDVLDEDVELVMKTQLQNPKQNVELPSIDISKIVANGVFKSLTGLDRVKTYISADDVYARQINSGLPKRETFVSNINRETV</sequence>
<reference evidence="1 2" key="1">
    <citation type="submission" date="2024-03" db="EMBL/GenBank/DDBJ databases">
        <title>The Acrasis kona genome and developmental transcriptomes reveal deep origins of eukaryotic multicellular pathways.</title>
        <authorList>
            <person name="Sheikh S."/>
            <person name="Fu C.-J."/>
            <person name="Brown M.W."/>
            <person name="Baldauf S.L."/>
        </authorList>
    </citation>
    <scope>NUCLEOTIDE SEQUENCE [LARGE SCALE GENOMIC DNA]</scope>
    <source>
        <strain evidence="1 2">ATCC MYA-3509</strain>
    </source>
</reference>
<comment type="caution">
    <text evidence="1">The sequence shown here is derived from an EMBL/GenBank/DDBJ whole genome shotgun (WGS) entry which is preliminary data.</text>
</comment>
<organism evidence="1 2">
    <name type="scientific">Acrasis kona</name>
    <dbReference type="NCBI Taxonomy" id="1008807"/>
    <lineage>
        <taxon>Eukaryota</taxon>
        <taxon>Discoba</taxon>
        <taxon>Heterolobosea</taxon>
        <taxon>Tetramitia</taxon>
        <taxon>Eutetramitia</taxon>
        <taxon>Acrasidae</taxon>
        <taxon>Acrasis</taxon>
    </lineage>
</organism>
<evidence type="ECO:0000313" key="2">
    <source>
        <dbReference type="Proteomes" id="UP001431209"/>
    </source>
</evidence>
<dbReference type="EMBL" id="JAOPGA020001767">
    <property type="protein sequence ID" value="KAL0491154.1"/>
    <property type="molecule type" value="Genomic_DNA"/>
</dbReference>
<keyword evidence="2" id="KW-1185">Reference proteome</keyword>
<dbReference type="Proteomes" id="UP001431209">
    <property type="component" value="Unassembled WGS sequence"/>
</dbReference>
<dbReference type="AlphaFoldDB" id="A0AAW2ZP05"/>
<gene>
    <name evidence="1" type="ORF">AKO1_009997</name>
</gene>
<evidence type="ECO:0000313" key="1">
    <source>
        <dbReference type="EMBL" id="KAL0491154.1"/>
    </source>
</evidence>
<name>A0AAW2ZP05_9EUKA</name>